<organism evidence="2 3">
    <name type="scientific">Paenibacillus pectinilyticus</name>
    <dbReference type="NCBI Taxonomy" id="512399"/>
    <lineage>
        <taxon>Bacteria</taxon>
        <taxon>Bacillati</taxon>
        <taxon>Bacillota</taxon>
        <taxon>Bacilli</taxon>
        <taxon>Bacillales</taxon>
        <taxon>Paenibacillaceae</taxon>
        <taxon>Paenibacillus</taxon>
    </lineage>
</organism>
<dbReference type="AlphaFoldDB" id="A0A1C0ZSM2"/>
<evidence type="ECO:0008006" key="4">
    <source>
        <dbReference type="Google" id="ProtNLM"/>
    </source>
</evidence>
<comment type="caution">
    <text evidence="2">The sequence shown here is derived from an EMBL/GenBank/DDBJ whole genome shotgun (WGS) entry which is preliminary data.</text>
</comment>
<keyword evidence="1" id="KW-0472">Membrane</keyword>
<evidence type="ECO:0000313" key="3">
    <source>
        <dbReference type="Proteomes" id="UP000093309"/>
    </source>
</evidence>
<dbReference type="RefSeq" id="WP_065857748.1">
    <property type="nucleotide sequence ID" value="NZ_LYPC01000028.1"/>
</dbReference>
<accession>A0A1C0ZSM2</accession>
<gene>
    <name evidence="2" type="ORF">A8709_04985</name>
</gene>
<protein>
    <recommendedName>
        <fullName evidence="4">Signal peptidase I</fullName>
    </recommendedName>
</protein>
<evidence type="ECO:0000313" key="2">
    <source>
        <dbReference type="EMBL" id="OCT11057.1"/>
    </source>
</evidence>
<dbReference type="STRING" id="512399.A8709_04985"/>
<evidence type="ECO:0000256" key="1">
    <source>
        <dbReference type="SAM" id="Phobius"/>
    </source>
</evidence>
<keyword evidence="1" id="KW-0812">Transmembrane</keyword>
<reference evidence="3" key="1">
    <citation type="submission" date="2016-05" db="EMBL/GenBank/DDBJ databases">
        <title>Paenibacillus oryzae. sp. nov., isolated from the rice root.</title>
        <authorList>
            <person name="Zhang J."/>
            <person name="Zhang X."/>
        </authorList>
    </citation>
    <scope>NUCLEOTIDE SEQUENCE [LARGE SCALE GENOMIC DNA]</scope>
    <source>
        <strain evidence="3">KCTC13222</strain>
    </source>
</reference>
<sequence>MPFPNEFVKLFAQVLKKRGWIELPAQGTSMFPFIRRGDICRFVPALATQIRRGDILLFCTPQGNLIAHRLCRKVITNEQLTLLCKGDSNLSYDVAIQQDQLIAKMDWIKRNERIIFVTSPLAYIWGHLVLTVPMVSVALQYYLYHRERIHTS</sequence>
<keyword evidence="3" id="KW-1185">Reference proteome</keyword>
<feature type="transmembrane region" description="Helical" evidence="1">
    <location>
        <begin position="114"/>
        <end position="143"/>
    </location>
</feature>
<dbReference type="OrthoDB" id="2860586at2"/>
<proteinExistence type="predicted"/>
<name>A0A1C0ZSM2_9BACL</name>
<keyword evidence="1" id="KW-1133">Transmembrane helix</keyword>
<dbReference type="CDD" id="cd06462">
    <property type="entry name" value="Peptidase_S24_S26"/>
    <property type="match status" value="1"/>
</dbReference>
<dbReference type="EMBL" id="LYPC01000028">
    <property type="protein sequence ID" value="OCT11057.1"/>
    <property type="molecule type" value="Genomic_DNA"/>
</dbReference>
<dbReference type="Proteomes" id="UP000093309">
    <property type="component" value="Unassembled WGS sequence"/>
</dbReference>